<keyword evidence="1" id="KW-1133">Transmembrane helix</keyword>
<proteinExistence type="predicted"/>
<evidence type="ECO:0000313" key="3">
    <source>
        <dbReference type="Proteomes" id="UP000055024"/>
    </source>
</evidence>
<comment type="caution">
    <text evidence="2">The sequence shown here is derived from an EMBL/GenBank/DDBJ whole genome shotgun (WGS) entry which is preliminary data.</text>
</comment>
<dbReference type="Proteomes" id="UP000055024">
    <property type="component" value="Unassembled WGS sequence"/>
</dbReference>
<keyword evidence="3" id="KW-1185">Reference proteome</keyword>
<dbReference type="EMBL" id="JYDP01000059">
    <property type="protein sequence ID" value="KRZ10504.1"/>
    <property type="molecule type" value="Genomic_DNA"/>
</dbReference>
<protein>
    <submittedName>
        <fullName evidence="2">Uncharacterized protein</fullName>
    </submittedName>
</protein>
<keyword evidence="1" id="KW-0812">Transmembrane</keyword>
<evidence type="ECO:0000313" key="2">
    <source>
        <dbReference type="EMBL" id="KRZ10504.1"/>
    </source>
</evidence>
<gene>
    <name evidence="2" type="ORF">T11_10808</name>
</gene>
<dbReference type="AlphaFoldDB" id="A0A0V1HIE8"/>
<accession>A0A0V1HIE8</accession>
<organism evidence="2 3">
    <name type="scientific">Trichinella zimbabwensis</name>
    <dbReference type="NCBI Taxonomy" id="268475"/>
    <lineage>
        <taxon>Eukaryota</taxon>
        <taxon>Metazoa</taxon>
        <taxon>Ecdysozoa</taxon>
        <taxon>Nematoda</taxon>
        <taxon>Enoplea</taxon>
        <taxon>Dorylaimia</taxon>
        <taxon>Trichinellida</taxon>
        <taxon>Trichinellidae</taxon>
        <taxon>Trichinella</taxon>
    </lineage>
</organism>
<name>A0A0V1HIE8_9BILA</name>
<keyword evidence="1" id="KW-0472">Membrane</keyword>
<sequence>MAWMLSLNECSQIFSAISLMHFSLLTLNLFISQESQRMFCHSVPFCASHRSWKAMAINSIKFSYDENIFPQIRFSIASAYWMATKASLSINGHVSVEWYSVIILIVRSFRRSCFHTEVSIFNG</sequence>
<reference evidence="2 3" key="1">
    <citation type="submission" date="2015-01" db="EMBL/GenBank/DDBJ databases">
        <title>Evolution of Trichinella species and genotypes.</title>
        <authorList>
            <person name="Korhonen P.K."/>
            <person name="Edoardo P."/>
            <person name="Giuseppe L.R."/>
            <person name="Gasser R.B."/>
        </authorList>
    </citation>
    <scope>NUCLEOTIDE SEQUENCE [LARGE SCALE GENOMIC DNA]</scope>
    <source>
        <strain evidence="2">ISS1029</strain>
    </source>
</reference>
<evidence type="ECO:0000256" key="1">
    <source>
        <dbReference type="SAM" id="Phobius"/>
    </source>
</evidence>
<feature type="transmembrane region" description="Helical" evidence="1">
    <location>
        <begin position="12"/>
        <end position="31"/>
    </location>
</feature>